<dbReference type="InterPro" id="IPR050072">
    <property type="entry name" value="Peptidase_M20A"/>
</dbReference>
<dbReference type="SUPFAM" id="SSF53187">
    <property type="entry name" value="Zn-dependent exopeptidases"/>
    <property type="match status" value="1"/>
</dbReference>
<sequence>MINKYLCDKLNESIDALEKPLIDAIGELVNVNSVQGTAMPGAPFGLGPRKALDVALAIADKLGFKTVNLDNKIGYAEFGDSPGLDDANYIGIFGHVDIVEAGKGWTSDPFVLRRDGDYLFGRGVLDNKGPILSNLFALYALKELGVTFKRPVRLVFGCNEESGFECVKHYNQVAKPPTFGWTPDCKWPVVVGEKGRLNLRVINHGNREVFYRWINDYVFASLSDGKALGIFRKSDRFGETLMRGYRLEMVENCESLRWSISYPETISGDEILDLVGGLLPESIALECISKHDSVNYVDADAEFVRVLADVYGEFVDVDEAIVTTSGGTYARAIDNIVAFGPSFPDQKNIAHLPDEWIKVSDLMLNTKIYAHALLALKDM</sequence>
<proteinExistence type="predicted"/>
<dbReference type="PANTHER" id="PTHR43808">
    <property type="entry name" value="ACETYLORNITHINE DEACETYLASE"/>
    <property type="match status" value="1"/>
</dbReference>
<keyword evidence="2" id="KW-1185">Reference proteome</keyword>
<organism evidence="1 2">
    <name type="scientific">Fundicoccus culcitae</name>
    <dbReference type="NCBI Taxonomy" id="2969821"/>
    <lineage>
        <taxon>Bacteria</taxon>
        <taxon>Bacillati</taxon>
        <taxon>Bacillota</taxon>
        <taxon>Bacilli</taxon>
        <taxon>Lactobacillales</taxon>
        <taxon>Aerococcaceae</taxon>
        <taxon>Fundicoccus</taxon>
    </lineage>
</organism>
<reference evidence="1 2" key="1">
    <citation type="submission" date="2022-08" db="EMBL/GenBank/DDBJ databases">
        <title>Aerococcaceae sp. nov isolated from spoiled eye mask.</title>
        <authorList>
            <person name="Zhou G."/>
            <person name="Xie X.-B."/>
            <person name="Shi Q.-S."/>
            <person name="Wang Y.-S."/>
            <person name="Wen X."/>
            <person name="Peng H."/>
            <person name="Yang X.-J."/>
            <person name="Tao H.-B."/>
            <person name="Huang X.-M."/>
        </authorList>
    </citation>
    <scope>NUCLEOTIDE SEQUENCE [LARGE SCALE GENOMIC DNA]</scope>
    <source>
        <strain evidence="2">DM20194951</strain>
    </source>
</reference>
<name>A0ABY5P8F4_9LACT</name>
<dbReference type="Proteomes" id="UP001315967">
    <property type="component" value="Chromosome"/>
</dbReference>
<dbReference type="Pfam" id="PF01546">
    <property type="entry name" value="Peptidase_M20"/>
    <property type="match status" value="1"/>
</dbReference>
<dbReference type="InterPro" id="IPR002933">
    <property type="entry name" value="Peptidase_M20"/>
</dbReference>
<dbReference type="Gene3D" id="3.40.630.10">
    <property type="entry name" value="Zn peptidases"/>
    <property type="match status" value="2"/>
</dbReference>
<dbReference type="EMBL" id="CP102453">
    <property type="protein sequence ID" value="UUX35036.1"/>
    <property type="molecule type" value="Genomic_DNA"/>
</dbReference>
<accession>A0ABY5P8F4</accession>
<evidence type="ECO:0000313" key="1">
    <source>
        <dbReference type="EMBL" id="UUX35036.1"/>
    </source>
</evidence>
<dbReference type="RefSeq" id="WP_313794529.1">
    <property type="nucleotide sequence ID" value="NZ_CP102453.1"/>
</dbReference>
<gene>
    <name evidence="1" type="ORF">NRE15_05175</name>
</gene>
<protein>
    <submittedName>
        <fullName evidence="1">M20/M25/M40 family metallo-hydrolase</fullName>
    </submittedName>
</protein>
<dbReference type="PANTHER" id="PTHR43808:SF31">
    <property type="entry name" value="N-ACETYL-L-CITRULLINE DEACETYLASE"/>
    <property type="match status" value="1"/>
</dbReference>
<evidence type="ECO:0000313" key="2">
    <source>
        <dbReference type="Proteomes" id="UP001315967"/>
    </source>
</evidence>